<keyword evidence="7" id="KW-1185">Reference proteome</keyword>
<dbReference type="InterPro" id="IPR015353">
    <property type="entry name" value="Rubisco_LSMT_subst-bd"/>
</dbReference>
<dbReference type="FunFam" id="3.90.1410.10:FF:000056">
    <property type="entry name" value="CIA6"/>
    <property type="match status" value="1"/>
</dbReference>
<evidence type="ECO:0000313" key="6">
    <source>
        <dbReference type="EMBL" id="PNW77466.1"/>
    </source>
</evidence>
<dbReference type="PANTHER" id="PTHR13271">
    <property type="entry name" value="UNCHARACTERIZED PUTATIVE METHYLTRANSFERASE"/>
    <property type="match status" value="1"/>
</dbReference>
<dbReference type="AlphaFoldDB" id="A0A2K3DAB0"/>
<dbReference type="Gene3D" id="3.90.1420.10">
    <property type="entry name" value="Rubisco LSMT, substrate-binding domain"/>
    <property type="match status" value="1"/>
</dbReference>
<dbReference type="Proteomes" id="UP000006906">
    <property type="component" value="Chromosome 10"/>
</dbReference>
<gene>
    <name evidence="6" type="ORF">CHLRE_10g437829v5</name>
</gene>
<dbReference type="GO" id="GO:0016279">
    <property type="term" value="F:protein-lysine N-methyltransferase activity"/>
    <property type="evidence" value="ECO:0000318"/>
    <property type="project" value="GO_Central"/>
</dbReference>
<dbReference type="PANTHER" id="PTHR13271:SF140">
    <property type="entry name" value="SET DOMAIN-CONTAINING PROTEIN"/>
    <property type="match status" value="1"/>
</dbReference>
<keyword evidence="1" id="KW-0489">Methyltransferase</keyword>
<feature type="region of interest" description="Disordered" evidence="4">
    <location>
        <begin position="561"/>
        <end position="620"/>
    </location>
</feature>
<protein>
    <recommendedName>
        <fullName evidence="5">Rubisco LSMT substrate-binding domain-containing protein</fullName>
    </recommendedName>
</protein>
<dbReference type="OMA" id="DCEYTIA"/>
<evidence type="ECO:0000313" key="7">
    <source>
        <dbReference type="Proteomes" id="UP000006906"/>
    </source>
</evidence>
<feature type="compositionally biased region" description="Low complexity" evidence="4">
    <location>
        <begin position="564"/>
        <end position="583"/>
    </location>
</feature>
<evidence type="ECO:0000256" key="1">
    <source>
        <dbReference type="ARBA" id="ARBA00022603"/>
    </source>
</evidence>
<evidence type="ECO:0000256" key="3">
    <source>
        <dbReference type="ARBA" id="ARBA00022691"/>
    </source>
</evidence>
<keyword evidence="3" id="KW-0949">S-adenosyl-L-methionine</keyword>
<dbReference type="InParanoid" id="A0A2K3DAB0"/>
<dbReference type="InterPro" id="IPR050600">
    <property type="entry name" value="SETD3_SETD6_MTase"/>
</dbReference>
<dbReference type="InterPro" id="IPR046341">
    <property type="entry name" value="SET_dom_sf"/>
</dbReference>
<dbReference type="Pfam" id="PF09273">
    <property type="entry name" value="Rubis-subs-bind"/>
    <property type="match status" value="1"/>
</dbReference>
<dbReference type="SUPFAM" id="SSF82199">
    <property type="entry name" value="SET domain"/>
    <property type="match status" value="2"/>
</dbReference>
<dbReference type="KEGG" id="cre:CHLRE_10g437829v5"/>
<dbReference type="OrthoDB" id="441812at2759"/>
<dbReference type="InterPro" id="IPR036464">
    <property type="entry name" value="Rubisco_LSMT_subst-bd_sf"/>
</dbReference>
<dbReference type="RefSeq" id="XP_042920146.1">
    <property type="nucleotide sequence ID" value="XM_043066749.1"/>
</dbReference>
<evidence type="ECO:0000256" key="2">
    <source>
        <dbReference type="ARBA" id="ARBA00022679"/>
    </source>
</evidence>
<name>A0A2K3DAB0_CHLRE</name>
<reference evidence="6 7" key="1">
    <citation type="journal article" date="2007" name="Science">
        <title>The Chlamydomonas genome reveals the evolution of key animal and plant functions.</title>
        <authorList>
            <person name="Merchant S.S."/>
            <person name="Prochnik S.E."/>
            <person name="Vallon O."/>
            <person name="Harris E.H."/>
            <person name="Karpowicz S.J."/>
            <person name="Witman G.B."/>
            <person name="Terry A."/>
            <person name="Salamov A."/>
            <person name="Fritz-Laylin L.K."/>
            <person name="Marechal-Drouard L."/>
            <person name="Marshall W.F."/>
            <person name="Qu L.H."/>
            <person name="Nelson D.R."/>
            <person name="Sanderfoot A.A."/>
            <person name="Spalding M.H."/>
            <person name="Kapitonov V.V."/>
            <person name="Ren Q."/>
            <person name="Ferris P."/>
            <person name="Lindquist E."/>
            <person name="Shapiro H."/>
            <person name="Lucas S.M."/>
            <person name="Grimwood J."/>
            <person name="Schmutz J."/>
            <person name="Cardol P."/>
            <person name="Cerutti H."/>
            <person name="Chanfreau G."/>
            <person name="Chen C.L."/>
            <person name="Cognat V."/>
            <person name="Croft M.T."/>
            <person name="Dent R."/>
            <person name="Dutcher S."/>
            <person name="Fernandez E."/>
            <person name="Fukuzawa H."/>
            <person name="Gonzalez-Ballester D."/>
            <person name="Gonzalez-Halphen D."/>
            <person name="Hallmann A."/>
            <person name="Hanikenne M."/>
            <person name="Hippler M."/>
            <person name="Inwood W."/>
            <person name="Jabbari K."/>
            <person name="Kalanon M."/>
            <person name="Kuras R."/>
            <person name="Lefebvre P.A."/>
            <person name="Lemaire S.D."/>
            <person name="Lobanov A.V."/>
            <person name="Lohr M."/>
            <person name="Manuell A."/>
            <person name="Meier I."/>
            <person name="Mets L."/>
            <person name="Mittag M."/>
            <person name="Mittelmeier T."/>
            <person name="Moroney J.V."/>
            <person name="Moseley J."/>
            <person name="Napoli C."/>
            <person name="Nedelcu A.M."/>
            <person name="Niyogi K."/>
            <person name="Novoselov S.V."/>
            <person name="Paulsen I.T."/>
            <person name="Pazour G."/>
            <person name="Purton S."/>
            <person name="Ral J.P."/>
            <person name="Riano-Pachon D.M."/>
            <person name="Riekhof W."/>
            <person name="Rymarquis L."/>
            <person name="Schroda M."/>
            <person name="Stern D."/>
            <person name="Umen J."/>
            <person name="Willows R."/>
            <person name="Wilson N."/>
            <person name="Zimmer S.L."/>
            <person name="Allmer J."/>
            <person name="Balk J."/>
            <person name="Bisova K."/>
            <person name="Chen C.J."/>
            <person name="Elias M."/>
            <person name="Gendler K."/>
            <person name="Hauser C."/>
            <person name="Lamb M.R."/>
            <person name="Ledford H."/>
            <person name="Long J.C."/>
            <person name="Minagawa J."/>
            <person name="Page M.D."/>
            <person name="Pan J."/>
            <person name="Pootakham W."/>
            <person name="Roje S."/>
            <person name="Rose A."/>
            <person name="Stahlberg E."/>
            <person name="Terauchi A.M."/>
            <person name="Yang P."/>
            <person name="Ball S."/>
            <person name="Bowler C."/>
            <person name="Dieckmann C.L."/>
            <person name="Gladyshev V.N."/>
            <person name="Green P."/>
            <person name="Jorgensen R."/>
            <person name="Mayfield S."/>
            <person name="Mueller-Roeber B."/>
            <person name="Rajamani S."/>
            <person name="Sayre R.T."/>
            <person name="Brokstein P."/>
            <person name="Dubchak I."/>
            <person name="Goodstein D."/>
            <person name="Hornick L."/>
            <person name="Huang Y.W."/>
            <person name="Jhaveri J."/>
            <person name="Luo Y."/>
            <person name="Martinez D."/>
            <person name="Ngau W.C."/>
            <person name="Otillar B."/>
            <person name="Poliakov A."/>
            <person name="Porter A."/>
            <person name="Szajkowski L."/>
            <person name="Werner G."/>
            <person name="Zhou K."/>
            <person name="Grigoriev I.V."/>
            <person name="Rokhsar D.S."/>
            <person name="Grossman A.R."/>
        </authorList>
    </citation>
    <scope>NUCLEOTIDE SEQUENCE [LARGE SCALE GENOMIC DNA]</scope>
    <source>
        <strain evidence="7">CC-503</strain>
    </source>
</reference>
<evidence type="ECO:0000259" key="5">
    <source>
        <dbReference type="Pfam" id="PF09273"/>
    </source>
</evidence>
<dbReference type="Gene3D" id="3.90.1410.10">
    <property type="entry name" value="set domain protein methyltransferase, domain 1"/>
    <property type="match status" value="2"/>
</dbReference>
<dbReference type="FunCoup" id="A0A2K3DAB0">
    <property type="interactions" value="142"/>
</dbReference>
<feature type="domain" description="Rubisco LSMT substrate-binding" evidence="5">
    <location>
        <begin position="497"/>
        <end position="575"/>
    </location>
</feature>
<feature type="compositionally biased region" description="Low complexity" evidence="4">
    <location>
        <begin position="370"/>
        <end position="380"/>
    </location>
</feature>
<feature type="region of interest" description="Disordered" evidence="4">
    <location>
        <begin position="341"/>
        <end position="392"/>
    </location>
</feature>
<dbReference type="CDD" id="cd10527">
    <property type="entry name" value="SET_LSMT"/>
    <property type="match status" value="1"/>
</dbReference>
<dbReference type="EMBL" id="CM008971">
    <property type="protein sequence ID" value="PNW77466.1"/>
    <property type="molecule type" value="Genomic_DNA"/>
</dbReference>
<evidence type="ECO:0000256" key="4">
    <source>
        <dbReference type="SAM" id="MobiDB-lite"/>
    </source>
</evidence>
<proteinExistence type="predicted"/>
<organism evidence="6 7">
    <name type="scientific">Chlamydomonas reinhardtii</name>
    <name type="common">Chlamydomonas smithii</name>
    <dbReference type="NCBI Taxonomy" id="3055"/>
    <lineage>
        <taxon>Eukaryota</taxon>
        <taxon>Viridiplantae</taxon>
        <taxon>Chlorophyta</taxon>
        <taxon>core chlorophytes</taxon>
        <taxon>Chlorophyceae</taxon>
        <taxon>CS clade</taxon>
        <taxon>Chlamydomonadales</taxon>
        <taxon>Chlamydomonadaceae</taxon>
        <taxon>Chlamydomonas</taxon>
    </lineage>
</organism>
<accession>A0A2K3DAB0</accession>
<sequence length="699" mass="72269">MADPELLAWCRKHGVEFGGIEAAYVDEGWRGVVATRDLAPGDTVLRVPGRLLMTTRSARADPALAAALSRLAASPDPDDVAAAAALTPHQLLATHLLHEVSKGPESFWHPYLQQLPRSYTSLAHFSADDAAALQLQLAQDVAAAAAERAREEWQGALPLLRALGLPKRFALLRSWLWAASTLHSRTMFLPWCPAGALTPFGDLHNYAPPPPPYVPQLGVAEDRTAAESAAAADEVAAAGSVAAASASGSVYGAEGATGATCAKDASTGAPGVGGACCDNRGSIGAAAKVQEGGSVGMQDGPDQGCCMALELLQLGADDPGKSRCHGANGVLGRAVEPRAAVASPAEASAQSNAPGPAELRPPGMLADVSAGAEGAEPAAAHEAEDADAIAGDGSWDEARQQYVIVVRRRVAAGQQVLLCYGRHTNLELLEHYGFVMQDNPHDTAPLDAALLPVPDSARYSAGAPPLPPDECFVHGGSPQAPCNTDNTGDGSSGCGAPSWSLLHFLRYCAATPAERRTQGHRLAAGESISEQGDRIALGWLRAACMRQLEDLPTSLAQDLEELQRNSQSDSNSNIQSRSHSQSQEEGPAQRSASQLGAGDRAAVPAPQAHDRQGAAGTTEAAQCEGTQQAAAAPAAAVAVALSDGFTCAGLALQWRVTYKRALHAAISRVDALLGAPTAEGAVAGHSLEALLQMQRQGRK</sequence>
<keyword evidence="2" id="KW-0808">Transferase</keyword>
<dbReference type="GeneID" id="5716072"/>
<dbReference type="ExpressionAtlas" id="A0A2K3DAB0">
    <property type="expression patterns" value="baseline"/>
</dbReference>
<dbReference type="GO" id="GO:0032259">
    <property type="term" value="P:methylation"/>
    <property type="evidence" value="ECO:0007669"/>
    <property type="project" value="UniProtKB-KW"/>
</dbReference>
<dbReference type="Gramene" id="PNW77466">
    <property type="protein sequence ID" value="PNW77466"/>
    <property type="gene ID" value="CHLRE_10g437829v5"/>
</dbReference>